<comment type="caution">
    <text evidence="1">The sequence shown here is derived from an EMBL/GenBank/DDBJ whole genome shotgun (WGS) entry which is preliminary data.</text>
</comment>
<gene>
    <name evidence="1" type="ORF">HRI_004078800</name>
</gene>
<organism evidence="1 2">
    <name type="scientific">Hibiscus trionum</name>
    <name type="common">Flower of an hour</name>
    <dbReference type="NCBI Taxonomy" id="183268"/>
    <lineage>
        <taxon>Eukaryota</taxon>
        <taxon>Viridiplantae</taxon>
        <taxon>Streptophyta</taxon>
        <taxon>Embryophyta</taxon>
        <taxon>Tracheophyta</taxon>
        <taxon>Spermatophyta</taxon>
        <taxon>Magnoliopsida</taxon>
        <taxon>eudicotyledons</taxon>
        <taxon>Gunneridae</taxon>
        <taxon>Pentapetalae</taxon>
        <taxon>rosids</taxon>
        <taxon>malvids</taxon>
        <taxon>Malvales</taxon>
        <taxon>Malvaceae</taxon>
        <taxon>Malvoideae</taxon>
        <taxon>Hibiscus</taxon>
    </lineage>
</organism>
<proteinExistence type="predicted"/>
<sequence>MVENSSTSSSKPFTNKTILIRLDDTNYLLWRQQVLFAIESLALVDHVDGTLTIPPQNVRSEGGNTVVNEEYVAYKQQDSALCSWLLSSIRPSILSSLVNCKTALV</sequence>
<evidence type="ECO:0008006" key="3">
    <source>
        <dbReference type="Google" id="ProtNLM"/>
    </source>
</evidence>
<dbReference type="AlphaFoldDB" id="A0A9W7IY50"/>
<dbReference type="Proteomes" id="UP001165190">
    <property type="component" value="Unassembled WGS sequence"/>
</dbReference>
<evidence type="ECO:0000313" key="1">
    <source>
        <dbReference type="EMBL" id="GMJ04096.1"/>
    </source>
</evidence>
<dbReference type="EMBL" id="BSYR01000038">
    <property type="protein sequence ID" value="GMJ04096.1"/>
    <property type="molecule type" value="Genomic_DNA"/>
</dbReference>
<dbReference type="PANTHER" id="PTHR47481">
    <property type="match status" value="1"/>
</dbReference>
<protein>
    <recommendedName>
        <fullName evidence="3">Retrotransposon Copia-like N-terminal domain-containing protein</fullName>
    </recommendedName>
</protein>
<dbReference type="PANTHER" id="PTHR47481:SF30">
    <property type="entry name" value="CCHC-TYPE DOMAIN-CONTAINING PROTEIN"/>
    <property type="match status" value="1"/>
</dbReference>
<evidence type="ECO:0000313" key="2">
    <source>
        <dbReference type="Proteomes" id="UP001165190"/>
    </source>
</evidence>
<keyword evidence="2" id="KW-1185">Reference proteome</keyword>
<name>A0A9W7IY50_HIBTR</name>
<reference evidence="1" key="1">
    <citation type="submission" date="2023-05" db="EMBL/GenBank/DDBJ databases">
        <title>Genome and transcriptome analyses reveal genes involved in the formation of fine ridges on petal epidermal cells in Hibiscus trionum.</title>
        <authorList>
            <person name="Koshimizu S."/>
            <person name="Masuda S."/>
            <person name="Ishii T."/>
            <person name="Shirasu K."/>
            <person name="Hoshino A."/>
            <person name="Arita M."/>
        </authorList>
    </citation>
    <scope>NUCLEOTIDE SEQUENCE</scope>
    <source>
        <strain evidence="1">Hamamatsu line</strain>
    </source>
</reference>
<dbReference type="OrthoDB" id="1845088at2759"/>
<accession>A0A9W7IY50</accession>